<protein>
    <submittedName>
        <fullName evidence="1">Serine/threonine protein kinase, AGC</fullName>
    </submittedName>
</protein>
<dbReference type="Proteomes" id="UP001227268">
    <property type="component" value="Unassembled WGS sequence"/>
</dbReference>
<reference evidence="1" key="1">
    <citation type="submission" date="2023-04" db="EMBL/GenBank/DDBJ databases">
        <title>Draft Genome sequencing of Naganishia species isolated from polar environments using Oxford Nanopore Technology.</title>
        <authorList>
            <person name="Leo P."/>
            <person name="Venkateswaran K."/>
        </authorList>
    </citation>
    <scope>NUCLEOTIDE SEQUENCE</scope>
    <source>
        <strain evidence="1">MNA-CCFEE 5423</strain>
    </source>
</reference>
<keyword evidence="2" id="KW-1185">Reference proteome</keyword>
<name>A0ACC2VTL6_9TREE</name>
<organism evidence="1 2">
    <name type="scientific">Naganishia friedmannii</name>
    <dbReference type="NCBI Taxonomy" id="89922"/>
    <lineage>
        <taxon>Eukaryota</taxon>
        <taxon>Fungi</taxon>
        <taxon>Dikarya</taxon>
        <taxon>Basidiomycota</taxon>
        <taxon>Agaricomycotina</taxon>
        <taxon>Tremellomycetes</taxon>
        <taxon>Filobasidiales</taxon>
        <taxon>Filobasidiaceae</taxon>
        <taxon>Naganishia</taxon>
    </lineage>
</organism>
<proteinExistence type="predicted"/>
<evidence type="ECO:0000313" key="1">
    <source>
        <dbReference type="EMBL" id="KAJ9102409.1"/>
    </source>
</evidence>
<gene>
    <name evidence="1" type="primary">YPK1</name>
    <name evidence="1" type="ORF">QFC21_002809</name>
</gene>
<dbReference type="EMBL" id="JASBWT010000008">
    <property type="protein sequence ID" value="KAJ9102409.1"/>
    <property type="molecule type" value="Genomic_DNA"/>
</dbReference>
<sequence length="688" mass="75941">MSWKLGKKLKEATPSILSGRLHKDHDKHDKHADKHASSSAAVDNRSPIGSRSTTPTPGNPQQQQRENTPNNNGQQQPYPAATLHPSALGHGIVGVRDDGSRSATSTPPPQAPTVRSGLLKIRVTSAKGLSLPEGKPIQRAVQSHTHGHSHSLSASGSGSFSSMGLSHAATKRQNPSGGLGTSGSNRDSLQRKQQWWLPYVVLEFDKNEVLVDAVGGDLGNPVWMYSATFDVSRISDISIQAYLRNVSPGQKNVPTIQEDPSAEPSSSSNAEMMGNSDLCLGGVRFTPNLESIQLMDEWLPISGGSGSIHVQVAFKPNQNQHLTIDSFELLKVIGKGSFGKVMQVRKRDTMRIYALKTIRKAHIVSRNEVTHTLAERTVLAKVNNPFIVPLKFSFQSTDKLYLVLAFVNGGELFHHLQREGRFNEVRSRFYAAELLCALEHLHSFNVVYRYVGAFLVSRVGTEFGRKALNRTLSSLMCVPANSDLKPENILLDYVGHIALCDFGLCKLNMSDSETTNTFCGTPEYLAPELLSGHGYTKCVDWWTLGVLLYEMLTGLPPFYDENTNEMYRKILQDPLRFPDDMGSEARSVLTLLLNRDPSRRLGVNGAQDIKNHPFFARHIDWKKLVAKKIQPPFKPAVASAIDTSNFDEEFTSEVPQDSVVADSHLSSTVQQQFEGFSWSQSPLGQSYQ</sequence>
<keyword evidence="1" id="KW-0723">Serine/threonine-protein kinase</keyword>
<keyword evidence="1" id="KW-0418">Kinase</keyword>
<keyword evidence="1" id="KW-0808">Transferase</keyword>
<accession>A0ACC2VTL6</accession>
<evidence type="ECO:0000313" key="2">
    <source>
        <dbReference type="Proteomes" id="UP001227268"/>
    </source>
</evidence>
<comment type="caution">
    <text evidence="1">The sequence shown here is derived from an EMBL/GenBank/DDBJ whole genome shotgun (WGS) entry which is preliminary data.</text>
</comment>